<dbReference type="GO" id="GO:0009986">
    <property type="term" value="C:cell surface"/>
    <property type="evidence" value="ECO:0007669"/>
    <property type="project" value="UniProtKB-SubCell"/>
</dbReference>
<gene>
    <name evidence="10" type="ORF">GV64_22880</name>
</gene>
<protein>
    <recommendedName>
        <fullName evidence="9">Trimeric autotransporter adhesin YadA-like C-terminal membrane anchor domain-containing protein</fullName>
    </recommendedName>
</protein>
<evidence type="ECO:0000256" key="6">
    <source>
        <dbReference type="ARBA" id="ARBA00023136"/>
    </source>
</evidence>
<accession>A0A081KG99</accession>
<keyword evidence="4" id="KW-0812">Transmembrane</keyword>
<keyword evidence="5 8" id="KW-0732">Signal</keyword>
<comment type="subcellular location">
    <subcellularLocation>
        <location evidence="2">Cell outer membrane</location>
    </subcellularLocation>
    <subcellularLocation>
        <location evidence="1">Cell surface</location>
    </subcellularLocation>
</comment>
<sequence length="226" mass="24698">MKSLIAIAIAIPQVITLAQADTSPQTTLPSVEINAPSSDQEPLNSQLKEMADENRDAINMQQVYMNTQYPHLSKTVYKNGLLTLKPSWPEGNYSYNRDGQTYTASARDLSIQLFNPQQQHKATEQVTQEIAHLTEQLNLTASIYDSLSHQVEKQARAISVNAALSAIPSDYRPEKSFIGIGFGYFDKHSAIAVGISRRFDSGVIIQGRYGSSEGTSVVSAGAGISF</sequence>
<organism evidence="10 11">
    <name type="scientific">Endozoicomonas elysicola</name>
    <dbReference type="NCBI Taxonomy" id="305900"/>
    <lineage>
        <taxon>Bacteria</taxon>
        <taxon>Pseudomonadati</taxon>
        <taxon>Pseudomonadota</taxon>
        <taxon>Gammaproteobacteria</taxon>
        <taxon>Oceanospirillales</taxon>
        <taxon>Endozoicomonadaceae</taxon>
        <taxon>Endozoicomonas</taxon>
    </lineage>
</organism>
<evidence type="ECO:0000256" key="7">
    <source>
        <dbReference type="ARBA" id="ARBA00023237"/>
    </source>
</evidence>
<dbReference type="EMBL" id="JOJP01000001">
    <property type="protein sequence ID" value="KEI73175.1"/>
    <property type="molecule type" value="Genomic_DNA"/>
</dbReference>
<evidence type="ECO:0000256" key="1">
    <source>
        <dbReference type="ARBA" id="ARBA00004241"/>
    </source>
</evidence>
<comment type="caution">
    <text evidence="10">The sequence shown here is derived from an EMBL/GenBank/DDBJ whole genome shotgun (WGS) entry which is preliminary data.</text>
</comment>
<dbReference type="SUPFAM" id="SSF54523">
    <property type="entry name" value="Pili subunits"/>
    <property type="match status" value="1"/>
</dbReference>
<feature type="signal peptide" evidence="8">
    <location>
        <begin position="1"/>
        <end position="20"/>
    </location>
</feature>
<dbReference type="Gene3D" id="3.30.1300.30">
    <property type="entry name" value="GSPII I/J protein-like"/>
    <property type="match status" value="1"/>
</dbReference>
<evidence type="ECO:0000259" key="9">
    <source>
        <dbReference type="Pfam" id="PF03895"/>
    </source>
</evidence>
<reference evidence="10 11" key="1">
    <citation type="submission" date="2014-06" db="EMBL/GenBank/DDBJ databases">
        <title>Whole Genome Sequences of Three Symbiotic Endozoicomonas Bacteria.</title>
        <authorList>
            <person name="Neave M.J."/>
            <person name="Apprill A."/>
            <person name="Voolstra C.R."/>
        </authorList>
    </citation>
    <scope>NUCLEOTIDE SEQUENCE [LARGE SCALE GENOMIC DNA]</scope>
    <source>
        <strain evidence="10 11">DSM 22380</strain>
    </source>
</reference>
<dbReference type="RefSeq" id="WP_020582376.1">
    <property type="nucleotide sequence ID" value="NZ_JOJP01000001.1"/>
</dbReference>
<evidence type="ECO:0000256" key="8">
    <source>
        <dbReference type="SAM" id="SignalP"/>
    </source>
</evidence>
<evidence type="ECO:0000256" key="5">
    <source>
        <dbReference type="ARBA" id="ARBA00022729"/>
    </source>
</evidence>
<dbReference type="Pfam" id="PF03895">
    <property type="entry name" value="YadA_anchor"/>
    <property type="match status" value="1"/>
</dbReference>
<dbReference type="GO" id="GO:0009279">
    <property type="term" value="C:cell outer membrane"/>
    <property type="evidence" value="ECO:0007669"/>
    <property type="project" value="UniProtKB-SubCell"/>
</dbReference>
<keyword evidence="7" id="KW-0998">Cell outer membrane</keyword>
<dbReference type="InterPro" id="IPR005594">
    <property type="entry name" value="YadA_C"/>
</dbReference>
<keyword evidence="6" id="KW-0472">Membrane</keyword>
<feature type="domain" description="Trimeric autotransporter adhesin YadA-like C-terminal membrane anchor" evidence="9">
    <location>
        <begin position="168"/>
        <end position="226"/>
    </location>
</feature>
<proteinExistence type="predicted"/>
<evidence type="ECO:0000313" key="11">
    <source>
        <dbReference type="Proteomes" id="UP000027997"/>
    </source>
</evidence>
<dbReference type="InterPro" id="IPR045584">
    <property type="entry name" value="Pilin-like"/>
</dbReference>
<evidence type="ECO:0000313" key="10">
    <source>
        <dbReference type="EMBL" id="KEI73175.1"/>
    </source>
</evidence>
<evidence type="ECO:0000256" key="2">
    <source>
        <dbReference type="ARBA" id="ARBA00004442"/>
    </source>
</evidence>
<name>A0A081KG99_9GAMM</name>
<evidence type="ECO:0000256" key="3">
    <source>
        <dbReference type="ARBA" id="ARBA00022452"/>
    </source>
</evidence>
<evidence type="ECO:0000256" key="4">
    <source>
        <dbReference type="ARBA" id="ARBA00022692"/>
    </source>
</evidence>
<feature type="chain" id="PRO_5001758858" description="Trimeric autotransporter adhesin YadA-like C-terminal membrane anchor domain-containing protein" evidence="8">
    <location>
        <begin position="21"/>
        <end position="226"/>
    </location>
</feature>
<dbReference type="STRING" id="305900.GV64_22880"/>
<dbReference type="AlphaFoldDB" id="A0A081KG99"/>
<keyword evidence="3" id="KW-1134">Transmembrane beta strand</keyword>
<dbReference type="Proteomes" id="UP000027997">
    <property type="component" value="Unassembled WGS sequence"/>
</dbReference>
<keyword evidence="11" id="KW-1185">Reference proteome</keyword>